<reference evidence="4" key="1">
    <citation type="journal article" date="2017" name="Nat. Microbiol.">
        <title>Global analysis of biosynthetic gene clusters reveals vast potential of secondary metabolite production in Penicillium species.</title>
        <authorList>
            <person name="Nielsen J.C."/>
            <person name="Grijseels S."/>
            <person name="Prigent S."/>
            <person name="Ji B."/>
            <person name="Dainat J."/>
            <person name="Nielsen K.F."/>
            <person name="Frisvad J.C."/>
            <person name="Workman M."/>
            <person name="Nielsen J."/>
        </authorList>
    </citation>
    <scope>NUCLEOTIDE SEQUENCE [LARGE SCALE GENOMIC DNA]</scope>
    <source>
        <strain evidence="4">IBT 11843</strain>
    </source>
</reference>
<dbReference type="STRING" id="69771.A0A1V6PJ48"/>
<dbReference type="EMBL" id="MDYL01000003">
    <property type="protein sequence ID" value="OQD76893.1"/>
    <property type="molecule type" value="Genomic_DNA"/>
</dbReference>
<gene>
    <name evidence="3" type="ORF">PENDEC_c003G06239</name>
</gene>
<keyword evidence="4" id="KW-1185">Reference proteome</keyword>
<evidence type="ECO:0000256" key="2">
    <source>
        <dbReference type="SAM" id="Phobius"/>
    </source>
</evidence>
<dbReference type="Proteomes" id="UP000191522">
    <property type="component" value="Unassembled WGS sequence"/>
</dbReference>
<evidence type="ECO:0000256" key="1">
    <source>
        <dbReference type="SAM" id="MobiDB-lite"/>
    </source>
</evidence>
<dbReference type="OMA" id="SGNRHNA"/>
<feature type="transmembrane region" description="Helical" evidence="2">
    <location>
        <begin position="33"/>
        <end position="53"/>
    </location>
</feature>
<sequence length="108" mass="11650">MSSQKRQQTYFSNGQALQSPPFTVRITRFFESLYTFLGLYFVSLFSLDVYAAAQASQFNIYNRQTASNSRSRFSGSPGTLGGGGGGGPPGPGSGPGRRIGRVDDVREL</sequence>
<evidence type="ECO:0000313" key="3">
    <source>
        <dbReference type="EMBL" id="OQD76893.1"/>
    </source>
</evidence>
<evidence type="ECO:0000313" key="4">
    <source>
        <dbReference type="Proteomes" id="UP000191522"/>
    </source>
</evidence>
<dbReference type="AlphaFoldDB" id="A0A1V6PJ48"/>
<comment type="caution">
    <text evidence="3">The sequence shown here is derived from an EMBL/GenBank/DDBJ whole genome shotgun (WGS) entry which is preliminary data.</text>
</comment>
<proteinExistence type="predicted"/>
<dbReference type="InterPro" id="IPR024491">
    <property type="entry name" value="Se_SelK/SelG"/>
</dbReference>
<name>A0A1V6PJ48_PENDC</name>
<feature type="compositionally biased region" description="Gly residues" evidence="1">
    <location>
        <begin position="78"/>
        <end position="97"/>
    </location>
</feature>
<dbReference type="Pfam" id="PF10961">
    <property type="entry name" value="SelK_SelG"/>
    <property type="match status" value="1"/>
</dbReference>
<accession>A0A1V6PJ48</accession>
<feature type="region of interest" description="Disordered" evidence="1">
    <location>
        <begin position="65"/>
        <end position="108"/>
    </location>
</feature>
<organism evidence="3 4">
    <name type="scientific">Penicillium decumbens</name>
    <dbReference type="NCBI Taxonomy" id="69771"/>
    <lineage>
        <taxon>Eukaryota</taxon>
        <taxon>Fungi</taxon>
        <taxon>Dikarya</taxon>
        <taxon>Ascomycota</taxon>
        <taxon>Pezizomycotina</taxon>
        <taxon>Eurotiomycetes</taxon>
        <taxon>Eurotiomycetidae</taxon>
        <taxon>Eurotiales</taxon>
        <taxon>Aspergillaceae</taxon>
        <taxon>Penicillium</taxon>
    </lineage>
</organism>
<keyword evidence="2" id="KW-0812">Transmembrane</keyword>
<dbReference type="OrthoDB" id="2121326at2759"/>
<keyword evidence="2" id="KW-0472">Membrane</keyword>
<protein>
    <submittedName>
        <fullName evidence="3">Uncharacterized protein</fullName>
    </submittedName>
</protein>
<keyword evidence="2" id="KW-1133">Transmembrane helix</keyword>